<dbReference type="EMBL" id="CP009377">
    <property type="protein sequence ID" value="AIN95914.1"/>
    <property type="molecule type" value="Genomic_DNA"/>
</dbReference>
<feature type="non-terminal residue" evidence="1">
    <location>
        <position position="1"/>
    </location>
</feature>
<protein>
    <submittedName>
        <fullName evidence="1">Uncharacterized protein</fullName>
    </submittedName>
</protein>
<proteinExistence type="predicted"/>
<dbReference type="GeneID" id="22572568"/>
<evidence type="ECO:0000313" key="1">
    <source>
        <dbReference type="EMBL" id="AIN95914.1"/>
    </source>
</evidence>
<dbReference type="AlphaFoldDB" id="A0A088RL46"/>
<dbReference type="RefSeq" id="XP_010704236.1">
    <property type="nucleotide sequence ID" value="XM_010705934.1"/>
</dbReference>
<organism evidence="1">
    <name type="scientific">Leishmania panamensis</name>
    <dbReference type="NCBI Taxonomy" id="5679"/>
    <lineage>
        <taxon>Eukaryota</taxon>
        <taxon>Discoba</taxon>
        <taxon>Euglenozoa</taxon>
        <taxon>Kinetoplastea</taxon>
        <taxon>Metakinetoplastina</taxon>
        <taxon>Trypanosomatida</taxon>
        <taxon>Trypanosomatidae</taxon>
        <taxon>Leishmaniinae</taxon>
        <taxon>Leishmania</taxon>
        <taxon>Leishmania guyanensis species complex</taxon>
    </lineage>
</organism>
<sequence>TRARPTVERRCASSPPSAVVARRISSKPAARTPCLWQFSPSVVAAAAARWPWWRAASDACTPTQSCTRRYLFRASVPPAAPLSTALLHMCTAWPAARSLPAELPGMPTYYAACGRDVPPVAYARVCAHVESG</sequence>
<dbReference type="VEuPathDB" id="TriTrypDB:LPMP_081060"/>
<gene>
    <name evidence="1" type="ORF">LPMP_081060</name>
</gene>
<name>A0A088RL46_LEIPA</name>
<accession>A0A088RL46</accession>
<reference evidence="1" key="1">
    <citation type="journal article" date="2015" name="Sci. Rep.">
        <title>The genome of Leishmania panamensis: insights into genomics of the L. (Viannia) subgenus.</title>
        <authorList>
            <person name="Llanes A."/>
            <person name="Restrepo C.M."/>
            <person name="Vecchio G.D."/>
            <person name="Anguizola F.J."/>
            <person name="Lleonart R."/>
        </authorList>
    </citation>
    <scope>NUCLEOTIDE SEQUENCE [LARGE SCALE GENOMIC DNA]</scope>
    <source>
        <strain evidence="1">MHOM/PA/94/PSC-1</strain>
    </source>
</reference>
<dbReference type="KEGG" id="lpan:LPMP_081060"/>